<comment type="caution">
    <text evidence="16">The sequence shown here is derived from an EMBL/GenBank/DDBJ whole genome shotgun (WGS) entry which is preliminary data.</text>
</comment>
<evidence type="ECO:0000313" key="16">
    <source>
        <dbReference type="EMBL" id="TRY71700.1"/>
    </source>
</evidence>
<keyword evidence="17" id="KW-1185">Reference proteome</keyword>
<keyword evidence="6 15" id="KW-0732">Signal</keyword>
<dbReference type="InterPro" id="IPR003591">
    <property type="entry name" value="Leu-rich_rpt_typical-subtyp"/>
</dbReference>
<dbReference type="InterPro" id="IPR032675">
    <property type="entry name" value="LRR_dom_sf"/>
</dbReference>
<feature type="compositionally biased region" description="Polar residues" evidence="13">
    <location>
        <begin position="679"/>
        <end position="703"/>
    </location>
</feature>
<accession>A0A553P225</accession>
<dbReference type="InterPro" id="IPR001611">
    <property type="entry name" value="Leu-rich_rpt"/>
</dbReference>
<dbReference type="PANTHER" id="PTHR46473">
    <property type="entry name" value="GH08155P"/>
    <property type="match status" value="1"/>
</dbReference>
<evidence type="ECO:0000256" key="9">
    <source>
        <dbReference type="ARBA" id="ARBA00023065"/>
    </source>
</evidence>
<evidence type="ECO:0000256" key="12">
    <source>
        <dbReference type="ARBA" id="ARBA00023303"/>
    </source>
</evidence>
<comment type="subcellular location">
    <subcellularLocation>
        <location evidence="1">Cell membrane</location>
        <topology evidence="1">Single-pass membrane protein</topology>
    </subcellularLocation>
</comment>
<keyword evidence="10 14" id="KW-0472">Membrane</keyword>
<keyword evidence="11" id="KW-1015">Disulfide bond</keyword>
<feature type="transmembrane region" description="Helical" evidence="14">
    <location>
        <begin position="432"/>
        <end position="455"/>
    </location>
</feature>
<evidence type="ECO:0000256" key="11">
    <source>
        <dbReference type="ARBA" id="ARBA00023157"/>
    </source>
</evidence>
<feature type="region of interest" description="Disordered" evidence="13">
    <location>
        <begin position="583"/>
        <end position="754"/>
    </location>
</feature>
<evidence type="ECO:0000313" key="17">
    <source>
        <dbReference type="Proteomes" id="UP000318571"/>
    </source>
</evidence>
<evidence type="ECO:0000256" key="8">
    <source>
        <dbReference type="ARBA" id="ARBA00022989"/>
    </source>
</evidence>
<feature type="compositionally biased region" description="Basic residues" evidence="13">
    <location>
        <begin position="665"/>
        <end position="674"/>
    </location>
</feature>
<evidence type="ECO:0000256" key="10">
    <source>
        <dbReference type="ARBA" id="ARBA00023136"/>
    </source>
</evidence>
<gene>
    <name evidence="16" type="ORF">TCAL_09709</name>
</gene>
<dbReference type="PROSITE" id="PS51450">
    <property type="entry name" value="LRR"/>
    <property type="match status" value="1"/>
</dbReference>
<evidence type="ECO:0000256" key="15">
    <source>
        <dbReference type="SAM" id="SignalP"/>
    </source>
</evidence>
<keyword evidence="2" id="KW-0813">Transport</keyword>
<feature type="compositionally biased region" description="Polar residues" evidence="13">
    <location>
        <begin position="586"/>
        <end position="622"/>
    </location>
</feature>
<dbReference type="Proteomes" id="UP000318571">
    <property type="component" value="Chromosome 7"/>
</dbReference>
<protein>
    <recommendedName>
        <fullName evidence="18">LRRCT domain-containing protein</fullName>
    </recommendedName>
</protein>
<evidence type="ECO:0000256" key="1">
    <source>
        <dbReference type="ARBA" id="ARBA00004162"/>
    </source>
</evidence>
<evidence type="ECO:0000256" key="6">
    <source>
        <dbReference type="ARBA" id="ARBA00022729"/>
    </source>
</evidence>
<name>A0A553P225_TIGCA</name>
<organism evidence="16 17">
    <name type="scientific">Tigriopus californicus</name>
    <name type="common">Marine copepod</name>
    <dbReference type="NCBI Taxonomy" id="6832"/>
    <lineage>
        <taxon>Eukaryota</taxon>
        <taxon>Metazoa</taxon>
        <taxon>Ecdysozoa</taxon>
        <taxon>Arthropoda</taxon>
        <taxon>Crustacea</taxon>
        <taxon>Multicrustacea</taxon>
        <taxon>Hexanauplia</taxon>
        <taxon>Copepoda</taxon>
        <taxon>Harpacticoida</taxon>
        <taxon>Harpacticidae</taxon>
        <taxon>Tigriopus</taxon>
    </lineage>
</organism>
<proteinExistence type="predicted"/>
<evidence type="ECO:0000256" key="4">
    <source>
        <dbReference type="ARBA" id="ARBA00022614"/>
    </source>
</evidence>
<feature type="compositionally biased region" description="Low complexity" evidence="13">
    <location>
        <begin position="623"/>
        <end position="646"/>
    </location>
</feature>
<dbReference type="EMBL" id="VCGU01000008">
    <property type="protein sequence ID" value="TRY71700.1"/>
    <property type="molecule type" value="Genomic_DNA"/>
</dbReference>
<dbReference type="Gene3D" id="3.80.10.10">
    <property type="entry name" value="Ribonuclease Inhibitor"/>
    <property type="match status" value="3"/>
</dbReference>
<dbReference type="STRING" id="6832.A0A553P225"/>
<dbReference type="SMART" id="SM00369">
    <property type="entry name" value="LRR_TYP"/>
    <property type="match status" value="8"/>
</dbReference>
<dbReference type="InterPro" id="IPR051432">
    <property type="entry name" value="KCNMA1_auxiliary"/>
</dbReference>
<reference evidence="16 17" key="1">
    <citation type="journal article" date="2018" name="Nat. Ecol. Evol.">
        <title>Genomic signatures of mitonuclear coevolution across populations of Tigriopus californicus.</title>
        <authorList>
            <person name="Barreto F.S."/>
            <person name="Watson E.T."/>
            <person name="Lima T.G."/>
            <person name="Willett C.S."/>
            <person name="Edmands S."/>
            <person name="Li W."/>
            <person name="Burton R.S."/>
        </authorList>
    </citation>
    <scope>NUCLEOTIDE SEQUENCE [LARGE SCALE GENOMIC DNA]</scope>
    <source>
        <strain evidence="16 17">San Diego</strain>
    </source>
</reference>
<dbReference type="Pfam" id="PF13855">
    <property type="entry name" value="LRR_8"/>
    <property type="match status" value="2"/>
</dbReference>
<evidence type="ECO:0000256" key="3">
    <source>
        <dbReference type="ARBA" id="ARBA00022475"/>
    </source>
</evidence>
<feature type="compositionally biased region" description="Polar residues" evidence="13">
    <location>
        <begin position="714"/>
        <end position="754"/>
    </location>
</feature>
<keyword evidence="12" id="KW-0407">Ion channel</keyword>
<evidence type="ECO:0000256" key="13">
    <source>
        <dbReference type="SAM" id="MobiDB-lite"/>
    </source>
</evidence>
<keyword evidence="8 14" id="KW-1133">Transmembrane helix</keyword>
<evidence type="ECO:0000256" key="14">
    <source>
        <dbReference type="SAM" id="Phobius"/>
    </source>
</evidence>
<dbReference type="GO" id="GO:0034220">
    <property type="term" value="P:monoatomic ion transmembrane transport"/>
    <property type="evidence" value="ECO:0007669"/>
    <property type="project" value="UniProtKB-KW"/>
</dbReference>
<dbReference type="PANTHER" id="PTHR46473:SF23">
    <property type="entry name" value="GH08155P"/>
    <property type="match status" value="1"/>
</dbReference>
<dbReference type="AlphaFoldDB" id="A0A553P225"/>
<dbReference type="GO" id="GO:0005886">
    <property type="term" value="C:plasma membrane"/>
    <property type="evidence" value="ECO:0007669"/>
    <property type="project" value="UniProtKB-SubCell"/>
</dbReference>
<keyword evidence="7" id="KW-0677">Repeat</keyword>
<keyword evidence="5 14" id="KW-0812">Transmembrane</keyword>
<evidence type="ECO:0000256" key="5">
    <source>
        <dbReference type="ARBA" id="ARBA00022692"/>
    </source>
</evidence>
<evidence type="ECO:0008006" key="18">
    <source>
        <dbReference type="Google" id="ProtNLM"/>
    </source>
</evidence>
<evidence type="ECO:0000256" key="2">
    <source>
        <dbReference type="ARBA" id="ARBA00022448"/>
    </source>
</evidence>
<evidence type="ECO:0000256" key="7">
    <source>
        <dbReference type="ARBA" id="ARBA00022737"/>
    </source>
</evidence>
<keyword evidence="9" id="KW-0406">Ion transport</keyword>
<keyword evidence="4" id="KW-0433">Leucine-rich repeat</keyword>
<dbReference type="SUPFAM" id="SSF52058">
    <property type="entry name" value="L domain-like"/>
    <property type="match status" value="1"/>
</dbReference>
<sequence>MMRIMAHQPRRGSLSTSTTRVVISTLLFLVVVKLEQSFVSGLCPSQCECNDELLTAVCSMANLSVVPIFLNPSIKSLDASRNKVHKLEEILNVYKDLERLDLSRNQFKHIGRQKFVDQVRLQSLNLSNNFLTSLHGNAFQGPSALHVLDLSHNILTSLVNQTFDGLDSLLELRLHHNQLRTIEWGAFQGLQRLRVIHLEHNQLQSMRPEWLSPMESLRCRGVDTLDLSYNLLHSVPNGALSQLPKLNHLDLSGNPVGSLDRTSFQSLFELEVLHLNNMSQLETLSGHAFIDNMKLRELQMENNSRLAPLPWGVFATNALLQTYSVRHNSWATLSPYQIPQPSLKSLFLEGLPLHCNCSVTWLWEIYQRGIANTSLSASSSSSSSSTSSIYVDQVRCSWISGSPANGQKGGQVGDPLSQMTIDQLVCADWTQILIIISLSIIVTVLVLVIAAVVIYKFRQYRMESKYGGAMLHIKDDTMIYKAALHSSSGSYASSNEPTYKAVSAVGFSPTGHHPPPPPRTNEQLPPGLEPFYEVPKYANPHEEAFNESKFTANGGGGGLVGTELWEPDYFTSPGHCYTNPRLMTMMHNSSPPSRGNGAQSATPSASGYSVSNQFQSYHGSPQSTSTGVSSMGSSSNASSTASSHGSKPMFYSPTARLHNQNNHTLAHHPQRHSPMKFFSGNTYHPNQSAGTNANPSSTSTPLVGSSPAKMMPFQPSNRNASPVKNPNHTPLASAKRSTLNRSNPSGQFQQNFYV</sequence>
<keyword evidence="3" id="KW-1003">Cell membrane</keyword>
<feature type="chain" id="PRO_5022138614" description="LRRCT domain-containing protein" evidence="15">
    <location>
        <begin position="42"/>
        <end position="754"/>
    </location>
</feature>
<feature type="signal peptide" evidence="15">
    <location>
        <begin position="1"/>
        <end position="41"/>
    </location>
</feature>
<dbReference type="OMA" id="YANPHEE"/>